<evidence type="ECO:0000313" key="2">
    <source>
        <dbReference type="EMBL" id="KAG2499644.1"/>
    </source>
</evidence>
<evidence type="ECO:0000256" key="1">
    <source>
        <dbReference type="SAM" id="MobiDB-lite"/>
    </source>
</evidence>
<keyword evidence="3" id="KW-1185">Reference proteome</keyword>
<comment type="caution">
    <text evidence="2">The sequence shown here is derived from an EMBL/GenBank/DDBJ whole genome shotgun (WGS) entry which is preliminary data.</text>
</comment>
<feature type="region of interest" description="Disordered" evidence="1">
    <location>
        <begin position="1"/>
        <end position="24"/>
    </location>
</feature>
<gene>
    <name evidence="2" type="ORF">HYH03_002583</name>
</gene>
<dbReference type="EMBL" id="JAEHOE010000006">
    <property type="protein sequence ID" value="KAG2499644.1"/>
    <property type="molecule type" value="Genomic_DNA"/>
</dbReference>
<name>A0A836C5A7_9CHLO</name>
<dbReference type="Proteomes" id="UP000612055">
    <property type="component" value="Unassembled WGS sequence"/>
</dbReference>
<dbReference type="AlphaFoldDB" id="A0A836C5A7"/>
<dbReference type="OrthoDB" id="3355217at2759"/>
<protein>
    <submittedName>
        <fullName evidence="2">Uncharacterized protein</fullName>
    </submittedName>
</protein>
<organism evidence="2 3">
    <name type="scientific">Edaphochlamys debaryana</name>
    <dbReference type="NCBI Taxonomy" id="47281"/>
    <lineage>
        <taxon>Eukaryota</taxon>
        <taxon>Viridiplantae</taxon>
        <taxon>Chlorophyta</taxon>
        <taxon>core chlorophytes</taxon>
        <taxon>Chlorophyceae</taxon>
        <taxon>CS clade</taxon>
        <taxon>Chlamydomonadales</taxon>
        <taxon>Chlamydomonadales incertae sedis</taxon>
        <taxon>Edaphochlamys</taxon>
    </lineage>
</organism>
<reference evidence="2" key="1">
    <citation type="journal article" date="2020" name="bioRxiv">
        <title>Comparative genomics of Chlamydomonas.</title>
        <authorList>
            <person name="Craig R.J."/>
            <person name="Hasan A.R."/>
            <person name="Ness R.W."/>
            <person name="Keightley P.D."/>
        </authorList>
    </citation>
    <scope>NUCLEOTIDE SEQUENCE</scope>
    <source>
        <strain evidence="2">CCAP 11/70</strain>
    </source>
</reference>
<accession>A0A836C5A7</accession>
<evidence type="ECO:0000313" key="3">
    <source>
        <dbReference type="Proteomes" id="UP000612055"/>
    </source>
</evidence>
<proteinExistence type="predicted"/>
<sequence length="152" mass="15512">MATSCWPRSGTGVGRPSNGPGRTLHPDVYVGAASRPATRVRACEAEAGGVPLALAGLALAGAAALPQAAAATVAWLKPRKCQVCYGAGYTPCHVCHGRGKLGGGFKGVELRPCAECGARGRVRCEPCAHTGLANHWLWKPSDNPGWGARGGS</sequence>